<dbReference type="RefSeq" id="WP_309489389.1">
    <property type="nucleotide sequence ID" value="NZ_JAENIG010000004.1"/>
</dbReference>
<evidence type="ECO:0000256" key="1">
    <source>
        <dbReference type="ARBA" id="ARBA00008950"/>
    </source>
</evidence>
<dbReference type="InterPro" id="IPR008979">
    <property type="entry name" value="Galactose-bd-like_sf"/>
</dbReference>
<proteinExistence type="inferred from homology"/>
<comment type="caution">
    <text evidence="5">The sequence shown here is derived from an EMBL/GenBank/DDBJ whole genome shotgun (WGS) entry which is preliminary data.</text>
</comment>
<dbReference type="InterPro" id="IPR050126">
    <property type="entry name" value="Ap4A_hydrolase"/>
</dbReference>
<keyword evidence="3" id="KW-0812">Transmembrane</keyword>
<evidence type="ECO:0000256" key="2">
    <source>
        <dbReference type="SAM" id="MobiDB-lite"/>
    </source>
</evidence>
<dbReference type="InterPro" id="IPR024654">
    <property type="entry name" value="Calcineurin-like_PHP_lpxH"/>
</dbReference>
<evidence type="ECO:0000313" key="5">
    <source>
        <dbReference type="EMBL" id="MBK1854778.1"/>
    </source>
</evidence>
<keyword evidence="3" id="KW-1133">Transmembrane helix</keyword>
<dbReference type="PANTHER" id="PTHR42850">
    <property type="entry name" value="METALLOPHOSPHOESTERASE"/>
    <property type="match status" value="1"/>
</dbReference>
<dbReference type="InterPro" id="IPR029052">
    <property type="entry name" value="Metallo-depent_PP-like"/>
</dbReference>
<feature type="domain" description="Calcineurin-like phosphoesterase" evidence="4">
    <location>
        <begin position="1"/>
        <end position="208"/>
    </location>
</feature>
<keyword evidence="6" id="KW-1185">Reference proteome</keyword>
<dbReference type="Gene3D" id="3.60.21.10">
    <property type="match status" value="1"/>
</dbReference>
<gene>
    <name evidence="5" type="ORF">JIN83_07390</name>
</gene>
<evidence type="ECO:0000313" key="6">
    <source>
        <dbReference type="Proteomes" id="UP000634206"/>
    </source>
</evidence>
<dbReference type="GO" id="GO:0016791">
    <property type="term" value="F:phosphatase activity"/>
    <property type="evidence" value="ECO:0007669"/>
    <property type="project" value="TreeGrafter"/>
</dbReference>
<dbReference type="SUPFAM" id="SSF49785">
    <property type="entry name" value="Galactose-binding domain-like"/>
    <property type="match status" value="1"/>
</dbReference>
<comment type="similarity">
    <text evidence="1">Belongs to the metallophosphoesterase superfamily. YfcE family.</text>
</comment>
<evidence type="ECO:0000259" key="4">
    <source>
        <dbReference type="Pfam" id="PF12850"/>
    </source>
</evidence>
<dbReference type="EMBL" id="JAENIG010000004">
    <property type="protein sequence ID" value="MBK1854778.1"/>
    <property type="molecule type" value="Genomic_DNA"/>
</dbReference>
<organism evidence="5 6">
    <name type="scientific">Oceaniferula flava</name>
    <dbReference type="NCBI Taxonomy" id="2800421"/>
    <lineage>
        <taxon>Bacteria</taxon>
        <taxon>Pseudomonadati</taxon>
        <taxon>Verrucomicrobiota</taxon>
        <taxon>Verrucomicrobiia</taxon>
        <taxon>Verrucomicrobiales</taxon>
        <taxon>Verrucomicrobiaceae</taxon>
        <taxon>Oceaniferula</taxon>
    </lineage>
</organism>
<accession>A0AAE2SAF8</accession>
<dbReference type="GO" id="GO:0005737">
    <property type="term" value="C:cytoplasm"/>
    <property type="evidence" value="ECO:0007669"/>
    <property type="project" value="TreeGrafter"/>
</dbReference>
<reference evidence="5" key="1">
    <citation type="submission" date="2021-01" db="EMBL/GenBank/DDBJ databases">
        <title>Modified the classification status of verrucomicrobia.</title>
        <authorList>
            <person name="Feng X."/>
        </authorList>
    </citation>
    <scope>NUCLEOTIDE SEQUENCE</scope>
    <source>
        <strain evidence="5">5K15</strain>
    </source>
</reference>
<dbReference type="Pfam" id="PF22633">
    <property type="entry name" value="F5_F8_type_C_2"/>
    <property type="match status" value="1"/>
</dbReference>
<dbReference type="Proteomes" id="UP000634206">
    <property type="component" value="Unassembled WGS sequence"/>
</dbReference>
<dbReference type="AlphaFoldDB" id="A0AAE2SAF8"/>
<feature type="transmembrane region" description="Helical" evidence="3">
    <location>
        <begin position="283"/>
        <end position="303"/>
    </location>
</feature>
<dbReference type="Pfam" id="PF12850">
    <property type="entry name" value="Metallophos_2"/>
    <property type="match status" value="1"/>
</dbReference>
<sequence length="504" mass="55530">MRYALVSDIHANLQAWSAVLEDMQALEIDQIINLGDVVGYGPNPAEVLASVRELSRISVIGNHDAVCAQRMSADAFNEQARAAIEWTQSQLDADACQFLEALPDMAHPEDESFLITHAEVVSPLDFGYILTEEEAASNFAACDDRIIFIGHTHRPGLFLQEESGDITLHEPGEFVCDPNCRYIINPGSVGDPRSEDIVASYCIFDSETRKVEFRRVEFDTDAYRSAIDASGLETRPFFLRYLDSLQEPGKRLIPPLAETSAMPRIDLSVKAPVLVPKKKMSPLVPIGLITLVIGCAGIAWIVASGRNQPAEETSNKPSDLTAELTTTDDASVDQTPEDDSTQLTSQAEAPVTTPAEPEVNSQFPVKARYVRIRQPNGPSLALAEVEVMRGKKNIALRRIARQSSTLFATTPAAQAVDGNRSGKKNNSISHTAKGPNEWWEVDLGEEQPITAVVVWNRNRSAPLMKRLDQFTLEIFDAERKLVLRRSNIPGKGYKIVLKSPPVEK</sequence>
<dbReference type="PANTHER" id="PTHR42850:SF2">
    <property type="entry name" value="BLL5683 PROTEIN"/>
    <property type="match status" value="1"/>
</dbReference>
<protein>
    <submittedName>
        <fullName evidence="5">Metallophosphoesterase family protein</fullName>
    </submittedName>
</protein>
<dbReference type="Gene3D" id="2.60.120.260">
    <property type="entry name" value="Galactose-binding domain-like"/>
    <property type="match status" value="2"/>
</dbReference>
<keyword evidence="3" id="KW-0472">Membrane</keyword>
<dbReference type="SUPFAM" id="SSF56300">
    <property type="entry name" value="Metallo-dependent phosphatases"/>
    <property type="match status" value="1"/>
</dbReference>
<evidence type="ECO:0000256" key="3">
    <source>
        <dbReference type="SAM" id="Phobius"/>
    </source>
</evidence>
<feature type="region of interest" description="Disordered" evidence="2">
    <location>
        <begin position="327"/>
        <end position="360"/>
    </location>
</feature>
<name>A0AAE2SAF8_9BACT</name>